<organism evidence="2">
    <name type="scientific">Salmonella enterica subsp. enterica serovar London</name>
    <dbReference type="NCBI Taxonomy" id="149390"/>
    <lineage>
        <taxon>Bacteria</taxon>
        <taxon>Pseudomonadati</taxon>
        <taxon>Pseudomonadota</taxon>
        <taxon>Gammaproteobacteria</taxon>
        <taxon>Enterobacterales</taxon>
        <taxon>Enterobacteriaceae</taxon>
        <taxon>Salmonella</taxon>
    </lineage>
</organism>
<name>A0A5I3EMW0_SALET</name>
<reference evidence="2" key="1">
    <citation type="submission" date="2018-10" db="EMBL/GenBank/DDBJ databases">
        <authorList>
            <person name="Ashton P.M."/>
            <person name="Dallman T."/>
            <person name="Nair S."/>
            <person name="De Pinna E."/>
            <person name="Peters T."/>
            <person name="Grant K."/>
        </authorList>
    </citation>
    <scope>NUCLEOTIDE SEQUENCE</scope>
    <source>
        <strain evidence="3">186598</strain>
        <strain evidence="1">196404</strain>
        <strain evidence="2">623457</strain>
    </source>
</reference>
<dbReference type="EMBL" id="AALLJB010000094">
    <property type="protein sequence ID" value="EDA8247293.1"/>
    <property type="molecule type" value="Genomic_DNA"/>
</dbReference>
<dbReference type="EMBL" id="AAHISR010000050">
    <property type="protein sequence ID" value="EBW5674280.1"/>
    <property type="molecule type" value="Genomic_DNA"/>
</dbReference>
<accession>A0A5I3EMW0</accession>
<dbReference type="SUPFAM" id="SSF69635">
    <property type="entry name" value="Type III secretory system chaperone-like"/>
    <property type="match status" value="1"/>
</dbReference>
<sequence length="136" mass="15577">MRRDVANLIISAMKEAGLSDAIDAELDDHSVITFYMKDDILPLHIINDEDDNVWIWTELGEFSLNDLLYYSRDLIPIIINNDEELFPLGQPCLHLADGVLYVRACFIDSNLESTSTFINCMDYFLKLVQSYHSVLA</sequence>
<proteinExistence type="predicted"/>
<evidence type="ECO:0000313" key="3">
    <source>
        <dbReference type="EMBL" id="EDA8247293.1"/>
    </source>
</evidence>
<evidence type="ECO:0000313" key="1">
    <source>
        <dbReference type="EMBL" id="EBW5674280.1"/>
    </source>
</evidence>
<evidence type="ECO:0000313" key="2">
    <source>
        <dbReference type="EMBL" id="EBZ4207835.1"/>
    </source>
</evidence>
<protein>
    <submittedName>
        <fullName evidence="2">Uncharacterized protein</fullName>
    </submittedName>
</protein>
<dbReference type="Pfam" id="PF03519">
    <property type="entry name" value="Invas_SpaK"/>
    <property type="match status" value="1"/>
</dbReference>
<dbReference type="CDD" id="cd17035">
    <property type="entry name" value="T3SC_IB_Spa15-like"/>
    <property type="match status" value="1"/>
</dbReference>
<dbReference type="InterPro" id="IPR003065">
    <property type="entry name" value="Invas_SpaK"/>
</dbReference>
<comment type="caution">
    <text evidence="2">The sequence shown here is derived from an EMBL/GenBank/DDBJ whole genome shotgun (WGS) entry which is preliminary data.</text>
</comment>
<dbReference type="Gene3D" id="3.30.1460.10">
    <property type="match status" value="1"/>
</dbReference>
<dbReference type="RefSeq" id="WP_001250551.1">
    <property type="nucleotide sequence ID" value="NZ_CP082930.1"/>
</dbReference>
<gene>
    <name evidence="3" type="ORF">A4I94_23290</name>
    <name evidence="1" type="ORF">DPY77_24480</name>
    <name evidence="2" type="ORF">EBC19_20915</name>
</gene>
<dbReference type="AlphaFoldDB" id="A0A5I3EMW0"/>
<dbReference type="EMBL" id="AAHRBT010000028">
    <property type="protein sequence ID" value="EBZ4207835.1"/>
    <property type="molecule type" value="Genomic_DNA"/>
</dbReference>